<evidence type="ECO:0000313" key="11">
    <source>
        <dbReference type="Proteomes" id="UP000183687"/>
    </source>
</evidence>
<evidence type="ECO:0000256" key="6">
    <source>
        <dbReference type="ARBA" id="ARBA00023136"/>
    </source>
</evidence>
<feature type="transmembrane region" description="Helical" evidence="7">
    <location>
        <begin position="106"/>
        <end position="139"/>
    </location>
</feature>
<dbReference type="InterPro" id="IPR000515">
    <property type="entry name" value="MetI-like"/>
</dbReference>
<dbReference type="Gene3D" id="1.10.3720.10">
    <property type="entry name" value="MetI-like"/>
    <property type="match status" value="1"/>
</dbReference>
<evidence type="ECO:0000259" key="9">
    <source>
        <dbReference type="PROSITE" id="PS50928"/>
    </source>
</evidence>
<dbReference type="PANTHER" id="PTHR30614">
    <property type="entry name" value="MEMBRANE COMPONENT OF AMINO ACID ABC TRANSPORTER"/>
    <property type="match status" value="1"/>
</dbReference>
<dbReference type="GO" id="GO:0006865">
    <property type="term" value="P:amino acid transport"/>
    <property type="evidence" value="ECO:0007669"/>
    <property type="project" value="UniProtKB-KW"/>
</dbReference>
<dbReference type="InterPro" id="IPR035906">
    <property type="entry name" value="MetI-like_sf"/>
</dbReference>
<keyword evidence="5 7" id="KW-1133">Transmembrane helix</keyword>
<dbReference type="Proteomes" id="UP000183687">
    <property type="component" value="Unassembled WGS sequence"/>
</dbReference>
<feature type="transmembrane region" description="Helical" evidence="7">
    <location>
        <begin position="250"/>
        <end position="271"/>
    </location>
</feature>
<evidence type="ECO:0000256" key="4">
    <source>
        <dbReference type="ARBA" id="ARBA00022970"/>
    </source>
</evidence>
<dbReference type="AlphaFoldDB" id="A0AB38A776"/>
<evidence type="ECO:0000256" key="2">
    <source>
        <dbReference type="ARBA" id="ARBA00010072"/>
    </source>
</evidence>
<sequence>MSNQQGGAVPPSTGFSALLRFIKTDHRYVLLGTSAIACLGMWFSSQVRSTWSFLAPVYTLEVVMYYTLFAFVVFSAVALVNKLVHWKDYATTSWFVSTRAKKIERIASYVVVALTIILAVDRVVMGFGSIVAGSVGAQANPDGFLPSAVYMVYQGRGIFARGIATTIELAVFGTVIAFFLAVLLVFIRIQKIDRPDNDFVRFLKVVGVGFAKLYSAVVRGTPMMVQSLLIYFAGFAVLSSTGMSAGEIRAIWSTFIAGLVTISLNSTAYMMEVLRGGIEAVDGGQNEAARSLGLSQWQAMTRVVFPQGIKNAIPALSNELVVNIKDSSVLSVIGVFDLMFATTTVAGIYYRQLAVYAVATVCYLILTMIASKLLGMLAYHLEVSSPGPVLSTSDMTHTTGVAGAKADPTKVVVHKAPVAKASRKGSGSTQSAPSSKSAQSSKSANSSKSTKSTER</sequence>
<evidence type="ECO:0000256" key="1">
    <source>
        <dbReference type="ARBA" id="ARBA00004141"/>
    </source>
</evidence>
<dbReference type="EMBL" id="FNSH01000001">
    <property type="protein sequence ID" value="SEB82479.1"/>
    <property type="molecule type" value="Genomic_DNA"/>
</dbReference>
<feature type="region of interest" description="Disordered" evidence="8">
    <location>
        <begin position="416"/>
        <end position="455"/>
    </location>
</feature>
<organism evidence="10 11">
    <name type="scientific">Atopobium minutum</name>
    <dbReference type="NCBI Taxonomy" id="1381"/>
    <lineage>
        <taxon>Bacteria</taxon>
        <taxon>Bacillati</taxon>
        <taxon>Actinomycetota</taxon>
        <taxon>Coriobacteriia</taxon>
        <taxon>Coriobacteriales</taxon>
        <taxon>Atopobiaceae</taxon>
        <taxon>Atopobium</taxon>
    </lineage>
</organism>
<dbReference type="InterPro" id="IPR043429">
    <property type="entry name" value="ArtM/GltK/GlnP/TcyL/YhdX-like"/>
</dbReference>
<reference evidence="10 11" key="1">
    <citation type="submission" date="2016-10" db="EMBL/GenBank/DDBJ databases">
        <authorList>
            <person name="Varghese N."/>
            <person name="Submissions S."/>
        </authorList>
    </citation>
    <scope>NUCLEOTIDE SEQUENCE [LARGE SCALE GENOMIC DNA]</scope>
    <source>
        <strain evidence="10 11">DSM 20586</strain>
    </source>
</reference>
<dbReference type="CDD" id="cd06261">
    <property type="entry name" value="TM_PBP2"/>
    <property type="match status" value="1"/>
</dbReference>
<feature type="transmembrane region" description="Helical" evidence="7">
    <location>
        <begin position="159"/>
        <end position="187"/>
    </location>
</feature>
<feature type="transmembrane region" description="Helical" evidence="7">
    <location>
        <begin position="329"/>
        <end position="350"/>
    </location>
</feature>
<dbReference type="PROSITE" id="PS50928">
    <property type="entry name" value="ABC_TM1"/>
    <property type="match status" value="1"/>
</dbReference>
<keyword evidence="4" id="KW-0029">Amino-acid transport</keyword>
<feature type="transmembrane region" description="Helical" evidence="7">
    <location>
        <begin position="357"/>
        <end position="381"/>
    </location>
</feature>
<gene>
    <name evidence="10" type="ORF">SAMN04489746_1128</name>
</gene>
<evidence type="ECO:0000256" key="7">
    <source>
        <dbReference type="RuleBase" id="RU363032"/>
    </source>
</evidence>
<evidence type="ECO:0000256" key="5">
    <source>
        <dbReference type="ARBA" id="ARBA00022989"/>
    </source>
</evidence>
<feature type="transmembrane region" description="Helical" evidence="7">
    <location>
        <begin position="65"/>
        <end position="85"/>
    </location>
</feature>
<comment type="subcellular location">
    <subcellularLocation>
        <location evidence="7">Cell membrane</location>
        <topology evidence="7">Multi-pass membrane protein</topology>
    </subcellularLocation>
    <subcellularLocation>
        <location evidence="1">Membrane</location>
        <topology evidence="1">Multi-pass membrane protein</topology>
    </subcellularLocation>
</comment>
<dbReference type="PANTHER" id="PTHR30614:SF20">
    <property type="entry name" value="GLUTAMINE TRANSPORT SYSTEM PERMEASE PROTEIN GLNP"/>
    <property type="match status" value="1"/>
</dbReference>
<name>A0AB38A776_9ACTN</name>
<feature type="transmembrane region" description="Helical" evidence="7">
    <location>
        <begin position="28"/>
        <end position="45"/>
    </location>
</feature>
<accession>A0AB38A776</accession>
<keyword evidence="6 7" id="KW-0472">Membrane</keyword>
<dbReference type="SUPFAM" id="SSF161098">
    <property type="entry name" value="MetI-like"/>
    <property type="match status" value="1"/>
</dbReference>
<keyword evidence="3 7" id="KW-0812">Transmembrane</keyword>
<dbReference type="GO" id="GO:0005886">
    <property type="term" value="C:plasma membrane"/>
    <property type="evidence" value="ECO:0007669"/>
    <property type="project" value="UniProtKB-SubCell"/>
</dbReference>
<dbReference type="Pfam" id="PF00528">
    <property type="entry name" value="BPD_transp_1"/>
    <property type="match status" value="1"/>
</dbReference>
<comment type="caution">
    <text evidence="10">The sequence shown here is derived from an EMBL/GenBank/DDBJ whole genome shotgun (WGS) entry which is preliminary data.</text>
</comment>
<proteinExistence type="inferred from homology"/>
<keyword evidence="7" id="KW-0813">Transport</keyword>
<evidence type="ECO:0000256" key="3">
    <source>
        <dbReference type="ARBA" id="ARBA00022692"/>
    </source>
</evidence>
<feature type="transmembrane region" description="Helical" evidence="7">
    <location>
        <begin position="223"/>
        <end position="243"/>
    </location>
</feature>
<protein>
    <submittedName>
        <fullName evidence="10">Lysine transport system permease protein</fullName>
    </submittedName>
</protein>
<evidence type="ECO:0000313" key="10">
    <source>
        <dbReference type="EMBL" id="SEB82479.1"/>
    </source>
</evidence>
<dbReference type="RefSeq" id="WP_002564228.1">
    <property type="nucleotide sequence ID" value="NZ_CALJSN010000009.1"/>
</dbReference>
<dbReference type="GO" id="GO:0055085">
    <property type="term" value="P:transmembrane transport"/>
    <property type="evidence" value="ECO:0007669"/>
    <property type="project" value="InterPro"/>
</dbReference>
<feature type="transmembrane region" description="Helical" evidence="7">
    <location>
        <begin position="199"/>
        <end position="217"/>
    </location>
</feature>
<comment type="similarity">
    <text evidence="2">Belongs to the binding-protein-dependent transport system permease family. HisMQ subfamily.</text>
</comment>
<evidence type="ECO:0000256" key="8">
    <source>
        <dbReference type="SAM" id="MobiDB-lite"/>
    </source>
</evidence>
<feature type="domain" description="ABC transmembrane type-1" evidence="9">
    <location>
        <begin position="163"/>
        <end position="374"/>
    </location>
</feature>